<protein>
    <recommendedName>
        <fullName evidence="3">DUF5723 domain-containing protein</fullName>
    </recommendedName>
</protein>
<evidence type="ECO:0000313" key="2">
    <source>
        <dbReference type="Proteomes" id="UP001228690"/>
    </source>
</evidence>
<dbReference type="Proteomes" id="UP001228690">
    <property type="component" value="Chromosome"/>
</dbReference>
<gene>
    <name evidence="1" type="ORF">P0082_09070</name>
</gene>
<dbReference type="RefSeq" id="WP_326926814.1">
    <property type="nucleotide sequence ID" value="NZ_CP123443.1"/>
</dbReference>
<evidence type="ECO:0008006" key="3">
    <source>
        <dbReference type="Google" id="ProtNLM"/>
    </source>
</evidence>
<proteinExistence type="predicted"/>
<keyword evidence="2" id="KW-1185">Reference proteome</keyword>
<accession>A0ABY8MFE3</accession>
<organism evidence="1 2">
    <name type="scientific">Candidatus Haliotispira prima</name>
    <dbReference type="NCBI Taxonomy" id="3034016"/>
    <lineage>
        <taxon>Bacteria</taxon>
        <taxon>Pseudomonadati</taxon>
        <taxon>Spirochaetota</taxon>
        <taxon>Spirochaetia</taxon>
        <taxon>Spirochaetales</taxon>
        <taxon>Spirochaetaceae</taxon>
        <taxon>Candidatus Haliotispira</taxon>
    </lineage>
</organism>
<reference evidence="1 2" key="1">
    <citation type="submission" date="2023-04" db="EMBL/GenBank/DDBJ databases">
        <title>Spirochaete genome identified in red abalone sample constitutes a novel genus.</title>
        <authorList>
            <person name="Sharma S.P."/>
            <person name="Purcell C.M."/>
            <person name="Hyde J.R."/>
            <person name="Severin A.J."/>
        </authorList>
    </citation>
    <scope>NUCLEOTIDE SEQUENCE [LARGE SCALE GENOMIC DNA]</scope>
    <source>
        <strain evidence="1 2">SP-2023</strain>
    </source>
</reference>
<name>A0ABY8MFE3_9SPIO</name>
<evidence type="ECO:0000313" key="1">
    <source>
        <dbReference type="EMBL" id="WGK68628.1"/>
    </source>
</evidence>
<sequence length="555" mass="62871">MVVTKNSLSRLFLLLRLPLLLAAFVLLVVYNAMPVALWAQSRDTGQQTKNGWPFFRTENVEVSEAGAEDKDSKAPIKKSFGKPFYWHINGLYINDFQNGNLVMNLDNRYTYGMGTLFSLNNWDLFINYRSLTDRYISNTRMDELESGIRYTLGNLLSSKFRGGKASNYSRRIERVYLPSNPWYLGLTFSGSYFQAGDIYGEAIQNQMHEFTKVPKVAASYLDRVHTVGLGVEAYFAYTIGLNKEVPEWKDARLELGIRGRAETAVAYQESFLVGLRSKLYSGNQYLQWDFYLQQLGYYNGFGKPNTLESTWSDTKTAFWLAFSSRVGLYQRRVDMSFGSLSKHDSNLAEQLPYSFGFGSLEFSWAHLEKQKKFVSPDFSQSVLLGINNSVVLDRFAFFFRFAGRIPADFSIISLRHMSGDPRLFADNNLARKGEATWLAMLDFRPTINLGILGFLEFYAGVGLGVLTLEVLESIEVLSPRKSFQYFSVAGQAGLRWYGLALRKDGAVYGIETALLAIHPFHDMGTGMRFADTGLVLDSLKPRLSLMVGLTVLADW</sequence>
<dbReference type="EMBL" id="CP123443">
    <property type="protein sequence ID" value="WGK68628.1"/>
    <property type="molecule type" value="Genomic_DNA"/>
</dbReference>